<evidence type="ECO:0000313" key="2">
    <source>
        <dbReference type="Proteomes" id="UP001054945"/>
    </source>
</evidence>
<gene>
    <name evidence="1" type="ORF">CEXT_283701</name>
</gene>
<reference evidence="1 2" key="1">
    <citation type="submission" date="2021-06" db="EMBL/GenBank/DDBJ databases">
        <title>Caerostris extrusa draft genome.</title>
        <authorList>
            <person name="Kono N."/>
            <person name="Arakawa K."/>
        </authorList>
    </citation>
    <scope>NUCLEOTIDE SEQUENCE [LARGE SCALE GENOMIC DNA]</scope>
</reference>
<accession>A0AAV4R3F4</accession>
<evidence type="ECO:0000313" key="1">
    <source>
        <dbReference type="EMBL" id="GIY14787.1"/>
    </source>
</evidence>
<dbReference type="EMBL" id="BPLR01007143">
    <property type="protein sequence ID" value="GIY14787.1"/>
    <property type="molecule type" value="Genomic_DNA"/>
</dbReference>
<keyword evidence="2" id="KW-1185">Reference proteome</keyword>
<organism evidence="1 2">
    <name type="scientific">Caerostris extrusa</name>
    <name type="common">Bark spider</name>
    <name type="synonym">Caerostris bankana</name>
    <dbReference type="NCBI Taxonomy" id="172846"/>
    <lineage>
        <taxon>Eukaryota</taxon>
        <taxon>Metazoa</taxon>
        <taxon>Ecdysozoa</taxon>
        <taxon>Arthropoda</taxon>
        <taxon>Chelicerata</taxon>
        <taxon>Arachnida</taxon>
        <taxon>Araneae</taxon>
        <taxon>Araneomorphae</taxon>
        <taxon>Entelegynae</taxon>
        <taxon>Araneoidea</taxon>
        <taxon>Araneidae</taxon>
        <taxon>Caerostris</taxon>
    </lineage>
</organism>
<dbReference type="Proteomes" id="UP001054945">
    <property type="component" value="Unassembled WGS sequence"/>
</dbReference>
<comment type="caution">
    <text evidence="1">The sequence shown here is derived from an EMBL/GenBank/DDBJ whole genome shotgun (WGS) entry which is preliminary data.</text>
</comment>
<proteinExistence type="predicted"/>
<sequence>MKLSLAISVDVCNLVFGWKLEFMNGEGENGKSKLAILDENPSFWPSSILGSSTVGKTNCSIVTYLTSGFGFG</sequence>
<dbReference type="AlphaFoldDB" id="A0AAV4R3F4"/>
<protein>
    <submittedName>
        <fullName evidence="1">Uncharacterized protein</fullName>
    </submittedName>
</protein>
<name>A0AAV4R3F4_CAEEX</name>